<dbReference type="GeneID" id="83596625"/>
<name>A0AA43M6J3_9BURK</name>
<dbReference type="EMBL" id="JARXYA010000001">
    <property type="protein sequence ID" value="MDH6503056.1"/>
    <property type="molecule type" value="Genomic_DNA"/>
</dbReference>
<keyword evidence="1 5" id="KW-0808">Transferase</keyword>
<evidence type="ECO:0000313" key="5">
    <source>
        <dbReference type="EMBL" id="MDH6503056.1"/>
    </source>
</evidence>
<dbReference type="PROSITE" id="PS50206">
    <property type="entry name" value="RHODANESE_3"/>
    <property type="match status" value="2"/>
</dbReference>
<keyword evidence="2" id="KW-0677">Repeat</keyword>
<dbReference type="SUPFAM" id="SSF52821">
    <property type="entry name" value="Rhodanese/Cell cycle control phosphatase"/>
    <property type="match status" value="2"/>
</dbReference>
<dbReference type="CDD" id="cd01448">
    <property type="entry name" value="TST_Repeat_1"/>
    <property type="match status" value="1"/>
</dbReference>
<dbReference type="EC" id="2.8.1.1" evidence="5"/>
<dbReference type="Proteomes" id="UP001161160">
    <property type="component" value="Unassembled WGS sequence"/>
</dbReference>
<accession>A0AA43M6J3</accession>
<dbReference type="EC" id="2.8.1.2" evidence="5"/>
<evidence type="ECO:0000256" key="2">
    <source>
        <dbReference type="ARBA" id="ARBA00022737"/>
    </source>
</evidence>
<gene>
    <name evidence="5" type="ORF">M2127_000339</name>
</gene>
<dbReference type="AlphaFoldDB" id="A0AA43M6J3"/>
<evidence type="ECO:0000313" key="6">
    <source>
        <dbReference type="Proteomes" id="UP001161160"/>
    </source>
</evidence>
<feature type="domain" description="Rhodanese" evidence="4">
    <location>
        <begin position="16"/>
        <end position="132"/>
    </location>
</feature>
<dbReference type="InterPro" id="IPR001763">
    <property type="entry name" value="Rhodanese-like_dom"/>
</dbReference>
<sequence length="276" mass="30076">MTPLITANQLEEIINSGENVLLCDCRFDLNDPTAGKKAYLENHIPGAIYVDLDQDLSGEKNGLNGRHPLPTPESWAKTKSRLGIDPNTLVVAYDKQGSMYASRLWWMLKATGHAHVQVLDGGLDAWNGPMGTIPRPATPTAQALEARPYVGLVHAKEVLQNITSQQYLVIDARANDRFHGQNETLDPVGGHIPGAINHCFKENLSATSFKASDLLFKDFLALLGNRKAAQVIHQCGSGVTACHNLLAMEVAGLKGSRLYAGSWSEWCADPSRPIEK</sequence>
<evidence type="ECO:0000256" key="1">
    <source>
        <dbReference type="ARBA" id="ARBA00022679"/>
    </source>
</evidence>
<dbReference type="Gene3D" id="3.40.250.10">
    <property type="entry name" value="Rhodanese-like domain"/>
    <property type="match status" value="2"/>
</dbReference>
<dbReference type="InterPro" id="IPR001307">
    <property type="entry name" value="Thiosulphate_STrfase_CS"/>
</dbReference>
<dbReference type="PANTHER" id="PTHR11364:SF27">
    <property type="entry name" value="SULFURTRANSFERASE"/>
    <property type="match status" value="1"/>
</dbReference>
<dbReference type="GO" id="GO:0004792">
    <property type="term" value="F:thiosulfate-cyanide sulfurtransferase activity"/>
    <property type="evidence" value="ECO:0007669"/>
    <property type="project" value="UniProtKB-EC"/>
</dbReference>
<evidence type="ECO:0000259" key="4">
    <source>
        <dbReference type="PROSITE" id="PS50206"/>
    </source>
</evidence>
<dbReference type="InterPro" id="IPR045078">
    <property type="entry name" value="TST/MPST-like"/>
</dbReference>
<reference evidence="5" key="1">
    <citation type="submission" date="2023-04" db="EMBL/GenBank/DDBJ databases">
        <title>Genome Encyclopedia of Bacteria and Archaea VI: Functional Genomics of Type Strains.</title>
        <authorList>
            <person name="Whitman W."/>
        </authorList>
    </citation>
    <scope>NUCLEOTIDE SEQUENCE</scope>
    <source>
        <strain evidence="5">Enz.4-51</strain>
    </source>
</reference>
<dbReference type="GO" id="GO:0016784">
    <property type="term" value="F:3-mercaptopyruvate sulfurtransferase activity"/>
    <property type="evidence" value="ECO:0007669"/>
    <property type="project" value="UniProtKB-EC"/>
</dbReference>
<proteinExistence type="predicted"/>
<dbReference type="PANTHER" id="PTHR11364">
    <property type="entry name" value="THIOSULFATE SULFERTANSFERASE"/>
    <property type="match status" value="1"/>
</dbReference>
<organism evidence="5 6">
    <name type="scientific">Polynucleobacter sphagniphilus</name>
    <dbReference type="NCBI Taxonomy" id="1743169"/>
    <lineage>
        <taxon>Bacteria</taxon>
        <taxon>Pseudomonadati</taxon>
        <taxon>Pseudomonadota</taxon>
        <taxon>Betaproteobacteria</taxon>
        <taxon>Burkholderiales</taxon>
        <taxon>Burkholderiaceae</taxon>
        <taxon>Polynucleobacter</taxon>
    </lineage>
</organism>
<dbReference type="InterPro" id="IPR036873">
    <property type="entry name" value="Rhodanese-like_dom_sf"/>
</dbReference>
<feature type="region of interest" description="Disordered" evidence="3">
    <location>
        <begin position="59"/>
        <end position="78"/>
    </location>
</feature>
<keyword evidence="6" id="KW-1185">Reference proteome</keyword>
<comment type="caution">
    <text evidence="5">The sequence shown here is derived from an EMBL/GenBank/DDBJ whole genome shotgun (WGS) entry which is preliminary data.</text>
</comment>
<dbReference type="Pfam" id="PF00581">
    <property type="entry name" value="Rhodanese"/>
    <property type="match status" value="2"/>
</dbReference>
<evidence type="ECO:0000256" key="3">
    <source>
        <dbReference type="SAM" id="MobiDB-lite"/>
    </source>
</evidence>
<dbReference type="CDD" id="cd01449">
    <property type="entry name" value="TST_Repeat_2"/>
    <property type="match status" value="1"/>
</dbReference>
<dbReference type="RefSeq" id="WP_277542182.1">
    <property type="nucleotide sequence ID" value="NZ_JAQFIK010000003.1"/>
</dbReference>
<dbReference type="PROSITE" id="PS00380">
    <property type="entry name" value="RHODANESE_1"/>
    <property type="match status" value="1"/>
</dbReference>
<dbReference type="SMART" id="SM00450">
    <property type="entry name" value="RHOD"/>
    <property type="match status" value="2"/>
</dbReference>
<feature type="domain" description="Rhodanese" evidence="4">
    <location>
        <begin position="163"/>
        <end position="275"/>
    </location>
</feature>
<protein>
    <submittedName>
        <fullName evidence="5">Thiosulfate/3-mercaptopyruvate sulfurtransferase</fullName>
        <ecNumber evidence="5">2.8.1.1</ecNumber>
        <ecNumber evidence="5">2.8.1.2</ecNumber>
    </submittedName>
</protein>